<keyword evidence="2" id="KW-1133">Transmembrane helix</keyword>
<evidence type="ECO:0000313" key="3">
    <source>
        <dbReference type="EMBL" id="KAK1172191.1"/>
    </source>
</evidence>
<sequence length="662" mass="72974">MSVQSYVSLQRASLKLVECADQVFACWFGVQCVHFCEKIKKKLQLFWLRMAFCVNSCLVARALVLGVLCGRVGLVVAFFGWMKDTPTTVEPPPAVVSANTQGETPPFEMTTADDRFLAEAKQLELTPLDSCHYKVIAQLKSSCSGLSEEEIAKLGVVLFNCQAEVEGRKTYPCTPEMTIKECTEPMDADTWNAYHIVSNRARSVCYTTRQQHFKRRTEMTVNSLVATATSQLEAMRVLKDGQAELKELTASSLEKVLSSQSSLLEQQGALQQGQEELESSIDINLERLAQEKELIASGHQLVAQLIEGITHRMDHVSKHLKGQGEDLQEGHQAILADLAEVRSRAQDIYSKIDSNLSGFLRYQNRTTRYFEQLMGNLQRMNSTLGTLLHYMDRMQGSMESRLRHIQGFIGWVGVNLSGVSTCVLHTGYFLLAALLMSFLQTPGLPRAMLLVLVVLNVLTELNQQPAMDFRSLTILLVLAAIGNWFLLRLVSRQRSQAALPASSAVPSSDTLRPAGWPLASTPNRDLADVKDDLPALEQDSCLFGGPLSAGAEPLPPRLLKMRPRSEGTPSHSTPLLKKRASMPVMALEGAPQRHLGSRLDGISESRLGSPNQSMGSNGSMSSMSGRQLCSGITKTGLLCKKRAVRGWEFCHVHEAGQASYTS</sequence>
<dbReference type="EMBL" id="JAGXEW010000004">
    <property type="protein sequence ID" value="KAK1172191.1"/>
    <property type="molecule type" value="Genomic_DNA"/>
</dbReference>
<dbReference type="Proteomes" id="UP001230051">
    <property type="component" value="Unassembled WGS sequence"/>
</dbReference>
<evidence type="ECO:0000313" key="4">
    <source>
        <dbReference type="Proteomes" id="UP001230051"/>
    </source>
</evidence>
<dbReference type="PANTHER" id="PTHR33538:SF1">
    <property type="entry name" value="PROTEIN BRAMBLEBERRY"/>
    <property type="match status" value="1"/>
</dbReference>
<comment type="caution">
    <text evidence="3">The sequence shown here is derived from an EMBL/GenBank/DDBJ whole genome shotgun (WGS) entry which is preliminary data.</text>
</comment>
<proteinExistence type="predicted"/>
<accession>A0AAD8GDH2</accession>
<dbReference type="AlphaFoldDB" id="A0AAD8GDH2"/>
<reference evidence="3" key="1">
    <citation type="submission" date="2022-02" db="EMBL/GenBank/DDBJ databases">
        <title>Atlantic sturgeon de novo genome assembly.</title>
        <authorList>
            <person name="Stock M."/>
            <person name="Klopp C."/>
            <person name="Guiguen Y."/>
            <person name="Cabau C."/>
            <person name="Parinello H."/>
            <person name="Santidrian Yebra-Pimentel E."/>
            <person name="Kuhl H."/>
            <person name="Dirks R.P."/>
            <person name="Guessner J."/>
            <person name="Wuertz S."/>
            <person name="Du K."/>
            <person name="Schartl M."/>
        </authorList>
    </citation>
    <scope>NUCLEOTIDE SEQUENCE</scope>
    <source>
        <strain evidence="3">STURGEONOMICS-FGT-2020</strain>
        <tissue evidence="3">Whole blood</tissue>
    </source>
</reference>
<feature type="region of interest" description="Disordered" evidence="1">
    <location>
        <begin position="601"/>
        <end position="622"/>
    </location>
</feature>
<dbReference type="InterPro" id="IPR040346">
    <property type="entry name" value="GEX1/Brambleberry"/>
</dbReference>
<gene>
    <name evidence="3" type="primary">bmb</name>
    <name evidence="3" type="ORF">AOXY_G4706</name>
</gene>
<feature type="transmembrane region" description="Helical" evidence="2">
    <location>
        <begin position="408"/>
        <end position="431"/>
    </location>
</feature>
<organism evidence="3 4">
    <name type="scientific">Acipenser oxyrinchus oxyrinchus</name>
    <dbReference type="NCBI Taxonomy" id="40147"/>
    <lineage>
        <taxon>Eukaryota</taxon>
        <taxon>Metazoa</taxon>
        <taxon>Chordata</taxon>
        <taxon>Craniata</taxon>
        <taxon>Vertebrata</taxon>
        <taxon>Euteleostomi</taxon>
        <taxon>Actinopterygii</taxon>
        <taxon>Chondrostei</taxon>
        <taxon>Acipenseriformes</taxon>
        <taxon>Acipenseridae</taxon>
        <taxon>Acipenser</taxon>
    </lineage>
</organism>
<keyword evidence="2" id="KW-0472">Membrane</keyword>
<dbReference type="PANTHER" id="PTHR33538">
    <property type="entry name" value="PROTEIN GAMETE EXPRESSED 1"/>
    <property type="match status" value="1"/>
</dbReference>
<name>A0AAD8GDH2_ACIOX</name>
<evidence type="ECO:0000256" key="2">
    <source>
        <dbReference type="SAM" id="Phobius"/>
    </source>
</evidence>
<feature type="transmembrane region" description="Helical" evidence="2">
    <location>
        <begin position="471"/>
        <end position="490"/>
    </location>
</feature>
<keyword evidence="2" id="KW-0812">Transmembrane</keyword>
<keyword evidence="4" id="KW-1185">Reference proteome</keyword>
<feature type="transmembrane region" description="Helical" evidence="2">
    <location>
        <begin position="58"/>
        <end position="82"/>
    </location>
</feature>
<evidence type="ECO:0000256" key="1">
    <source>
        <dbReference type="SAM" id="MobiDB-lite"/>
    </source>
</evidence>
<protein>
    <submittedName>
        <fullName evidence="3">Protein brambleberry</fullName>
    </submittedName>
</protein>
<feature type="compositionally biased region" description="Low complexity" evidence="1">
    <location>
        <begin position="613"/>
        <end position="622"/>
    </location>
</feature>